<dbReference type="GO" id="GO:0003735">
    <property type="term" value="F:structural constituent of ribosome"/>
    <property type="evidence" value="ECO:0007669"/>
    <property type="project" value="InterPro"/>
</dbReference>
<evidence type="ECO:0000256" key="1">
    <source>
        <dbReference type="SAM" id="MobiDB-lite"/>
    </source>
</evidence>
<gene>
    <name evidence="3" type="ORF">CBOVIS_LOCUS129</name>
</gene>
<dbReference type="EMBL" id="CADEPM010000001">
    <property type="protein sequence ID" value="CAB3396602.1"/>
    <property type="molecule type" value="Genomic_DNA"/>
</dbReference>
<keyword evidence="4" id="KW-1185">Reference proteome</keyword>
<dbReference type="AlphaFoldDB" id="A0A8S1DZ22"/>
<sequence length="372" mass="42799">MHRIVSVRTKSTLAEKLRAATSSAILGDSKKKDVGSFSVKDESGEDFRELFVMPKRKLRGQMQLEQATGRAEVKQRSRIDLNDRLAERRPRSEEMNPEQDWSNVWPAAKTFSASVVPLPVRMGSRPNIEKRAPFKKEGNLELVKIPNFLHLTPSAIEKHCNAIKKFCTPYPPEILDNKVLESQLFPINISYNSYVHQGTNIRDNRSRVVTMTVNIDVFGLNDVAKSKLLRLVGDRFDENNNTLTIITDRCHTRKQNLDYAYYLLTVLYHEANKVEDWEALQERVDNLKVEFDGSPAKEKLIDLISKSRNCEKLKCPVNSEDPQKDANFKEFVDTWTDYRNKEETIESTRTYSRKIKQLLGLQSPTQPPTKQA</sequence>
<dbReference type="InterPro" id="IPR019349">
    <property type="entry name" value="Ribosomal_mS35_mit"/>
</dbReference>
<feature type="domain" description="Small ribosomal subunit protein mS35 mitochondrial conserved" evidence="2">
    <location>
        <begin position="186"/>
        <end position="276"/>
    </location>
</feature>
<feature type="region of interest" description="Disordered" evidence="1">
    <location>
        <begin position="62"/>
        <end position="99"/>
    </location>
</feature>
<evidence type="ECO:0000313" key="4">
    <source>
        <dbReference type="Proteomes" id="UP000494206"/>
    </source>
</evidence>
<dbReference type="OrthoDB" id="283424at2759"/>
<evidence type="ECO:0000259" key="2">
    <source>
        <dbReference type="Pfam" id="PF10213"/>
    </source>
</evidence>
<dbReference type="Proteomes" id="UP000494206">
    <property type="component" value="Unassembled WGS sequence"/>
</dbReference>
<dbReference type="PANTHER" id="PTHR13490">
    <property type="entry name" value="MITOCHONDRIAL 28S RIBOSOMAL PROTEIN S28"/>
    <property type="match status" value="1"/>
</dbReference>
<accession>A0A8S1DZ22</accession>
<dbReference type="GO" id="GO:0032543">
    <property type="term" value="P:mitochondrial translation"/>
    <property type="evidence" value="ECO:0007669"/>
    <property type="project" value="InterPro"/>
</dbReference>
<dbReference type="InterPro" id="IPR039848">
    <property type="entry name" value="Ribosomal_mS35_mt"/>
</dbReference>
<feature type="compositionally biased region" description="Basic and acidic residues" evidence="1">
    <location>
        <begin position="71"/>
        <end position="94"/>
    </location>
</feature>
<dbReference type="GO" id="GO:0005763">
    <property type="term" value="C:mitochondrial small ribosomal subunit"/>
    <property type="evidence" value="ECO:0007669"/>
    <property type="project" value="TreeGrafter"/>
</dbReference>
<dbReference type="PANTHER" id="PTHR13490:SF0">
    <property type="entry name" value="SMALL RIBOSOMAL SUBUNIT PROTEIN MS35"/>
    <property type="match status" value="1"/>
</dbReference>
<name>A0A8S1DZ22_9PELO</name>
<proteinExistence type="predicted"/>
<evidence type="ECO:0000313" key="3">
    <source>
        <dbReference type="EMBL" id="CAB3396602.1"/>
    </source>
</evidence>
<comment type="caution">
    <text evidence="3">The sequence shown here is derived from an EMBL/GenBank/DDBJ whole genome shotgun (WGS) entry which is preliminary data.</text>
</comment>
<reference evidence="3 4" key="1">
    <citation type="submission" date="2020-04" db="EMBL/GenBank/DDBJ databases">
        <authorList>
            <person name="Laetsch R D."/>
            <person name="Stevens L."/>
            <person name="Kumar S."/>
            <person name="Blaxter L. M."/>
        </authorList>
    </citation>
    <scope>NUCLEOTIDE SEQUENCE [LARGE SCALE GENOMIC DNA]</scope>
</reference>
<dbReference type="Pfam" id="PF10213">
    <property type="entry name" value="MRP-S28"/>
    <property type="match status" value="1"/>
</dbReference>
<protein>
    <recommendedName>
        <fullName evidence="2">Small ribosomal subunit protein mS35 mitochondrial conserved domain-containing protein</fullName>
    </recommendedName>
</protein>
<organism evidence="3 4">
    <name type="scientific">Caenorhabditis bovis</name>
    <dbReference type="NCBI Taxonomy" id="2654633"/>
    <lineage>
        <taxon>Eukaryota</taxon>
        <taxon>Metazoa</taxon>
        <taxon>Ecdysozoa</taxon>
        <taxon>Nematoda</taxon>
        <taxon>Chromadorea</taxon>
        <taxon>Rhabditida</taxon>
        <taxon>Rhabditina</taxon>
        <taxon>Rhabditomorpha</taxon>
        <taxon>Rhabditoidea</taxon>
        <taxon>Rhabditidae</taxon>
        <taxon>Peloderinae</taxon>
        <taxon>Caenorhabditis</taxon>
    </lineage>
</organism>